<dbReference type="EMBL" id="JH651384">
    <property type="protein sequence ID" value="EIJ33328.1"/>
    <property type="molecule type" value="Genomic_DNA"/>
</dbReference>
<name>A0A656H9N5_THINJ</name>
<dbReference type="Proteomes" id="UP000005317">
    <property type="component" value="Unassembled WGS sequence"/>
</dbReference>
<organism evidence="1 2">
    <name type="scientific">Thiothrix nivea (strain ATCC 35100 / DSM 5205 / JP2)</name>
    <dbReference type="NCBI Taxonomy" id="870187"/>
    <lineage>
        <taxon>Bacteria</taxon>
        <taxon>Pseudomonadati</taxon>
        <taxon>Pseudomonadota</taxon>
        <taxon>Gammaproteobacteria</taxon>
        <taxon>Thiotrichales</taxon>
        <taxon>Thiotrichaceae</taxon>
        <taxon>Thiothrix</taxon>
    </lineage>
</organism>
<accession>A0A656H9N5</accession>
<keyword evidence="2" id="KW-1185">Reference proteome</keyword>
<protein>
    <submittedName>
        <fullName evidence="1">Uncharacterized protein</fullName>
    </submittedName>
</protein>
<reference evidence="2" key="1">
    <citation type="journal article" date="2011" name="Stand. Genomic Sci.">
        <title>Genome sequence of the filamentous, gliding Thiothrix nivea neotype strain (JP2(T)).</title>
        <authorList>
            <person name="Lapidus A."/>
            <person name="Nolan M."/>
            <person name="Lucas S."/>
            <person name="Glavina Del Rio T."/>
            <person name="Tice H."/>
            <person name="Cheng J.F."/>
            <person name="Tapia R."/>
            <person name="Han C."/>
            <person name="Goodwin L."/>
            <person name="Pitluck S."/>
            <person name="Liolios K."/>
            <person name="Pagani I."/>
            <person name="Ivanova N."/>
            <person name="Huntemann M."/>
            <person name="Mavromatis K."/>
            <person name="Mikhailova N."/>
            <person name="Pati A."/>
            <person name="Chen A."/>
            <person name="Palaniappan K."/>
            <person name="Land M."/>
            <person name="Brambilla E.M."/>
            <person name="Rohde M."/>
            <person name="Abt B."/>
            <person name="Verbarg S."/>
            <person name="Goker M."/>
            <person name="Bristow J."/>
            <person name="Eisen J.A."/>
            <person name="Markowitz V."/>
            <person name="Hugenholtz P."/>
            <person name="Kyrpides N.C."/>
            <person name="Klenk H.P."/>
            <person name="Woyke T."/>
        </authorList>
    </citation>
    <scope>NUCLEOTIDE SEQUENCE [LARGE SCALE GENOMIC DNA]</scope>
    <source>
        <strain evidence="2">ATCC 35100 / DSM 5205 / JP2</strain>
    </source>
</reference>
<evidence type="ECO:0000313" key="2">
    <source>
        <dbReference type="Proteomes" id="UP000005317"/>
    </source>
</evidence>
<dbReference type="AlphaFoldDB" id="A0A656H9N5"/>
<sequence length="73" mass="8343" precursor="true">MARQPIGNCDPTFRRACFVRWVISTFNRPPLRAAFFQRYSNRHGDVVLTALKADIATENARQKARNDAIRAPP</sequence>
<proteinExistence type="predicted"/>
<evidence type="ECO:0000313" key="1">
    <source>
        <dbReference type="EMBL" id="EIJ33328.1"/>
    </source>
</evidence>
<gene>
    <name evidence="1" type="ORF">Thini_0691</name>
</gene>